<protein>
    <recommendedName>
        <fullName evidence="11">SAM-dependent MTase RsmB/NOP-type domain-containing protein</fullName>
    </recommendedName>
</protein>
<dbReference type="GO" id="GO:0003723">
    <property type="term" value="F:RNA binding"/>
    <property type="evidence" value="ECO:0007669"/>
    <property type="project" value="UniProtKB-UniRule"/>
</dbReference>
<keyword evidence="5 9" id="KW-0808">Transferase</keyword>
<feature type="compositionally biased region" description="Acidic residues" evidence="10">
    <location>
        <begin position="592"/>
        <end position="604"/>
    </location>
</feature>
<feature type="compositionally biased region" description="Acidic residues" evidence="10">
    <location>
        <begin position="107"/>
        <end position="165"/>
    </location>
</feature>
<reference evidence="12 13" key="1">
    <citation type="journal article" date="2023" name="Commun. Biol.">
        <title>Reorganization of the ancestral sex-determining regions during the evolution of trioecy in Pleodorina starrii.</title>
        <authorList>
            <person name="Takahashi K."/>
            <person name="Suzuki S."/>
            <person name="Kawai-Toyooka H."/>
            <person name="Yamamoto K."/>
            <person name="Hamaji T."/>
            <person name="Ootsuki R."/>
            <person name="Yamaguchi H."/>
            <person name="Kawachi M."/>
            <person name="Higashiyama T."/>
            <person name="Nozaki H."/>
        </authorList>
    </citation>
    <scope>NUCLEOTIDE SEQUENCE [LARGE SCALE GENOMIC DNA]</scope>
    <source>
        <strain evidence="12 13">NIES-4479</strain>
    </source>
</reference>
<keyword evidence="7 9" id="KW-0694">RNA-binding</keyword>
<dbReference type="InterPro" id="IPR018314">
    <property type="entry name" value="RsmB/NOL1/NOP2-like_CS"/>
</dbReference>
<feature type="compositionally biased region" description="Basic and acidic residues" evidence="10">
    <location>
        <begin position="770"/>
        <end position="793"/>
    </location>
</feature>
<keyword evidence="3" id="KW-0690">Ribosome biogenesis</keyword>
<dbReference type="Proteomes" id="UP001165080">
    <property type="component" value="Unassembled WGS sequence"/>
</dbReference>
<dbReference type="Pfam" id="PF01189">
    <property type="entry name" value="Methyltr_RsmB-F"/>
    <property type="match status" value="1"/>
</dbReference>
<dbReference type="GO" id="GO:0000470">
    <property type="term" value="P:maturation of LSU-rRNA"/>
    <property type="evidence" value="ECO:0007669"/>
    <property type="project" value="TreeGrafter"/>
</dbReference>
<dbReference type="InterPro" id="IPR011023">
    <property type="entry name" value="Nop2p"/>
</dbReference>
<feature type="binding site" evidence="9">
    <location>
        <begin position="385"/>
        <end position="391"/>
    </location>
    <ligand>
        <name>S-adenosyl-L-methionine</name>
        <dbReference type="ChEBI" id="CHEBI:59789"/>
    </ligand>
</feature>
<evidence type="ECO:0000313" key="13">
    <source>
        <dbReference type="Proteomes" id="UP001165080"/>
    </source>
</evidence>
<evidence type="ECO:0000256" key="3">
    <source>
        <dbReference type="ARBA" id="ARBA00022517"/>
    </source>
</evidence>
<organism evidence="12 13">
    <name type="scientific">Pleodorina starrii</name>
    <dbReference type="NCBI Taxonomy" id="330485"/>
    <lineage>
        <taxon>Eukaryota</taxon>
        <taxon>Viridiplantae</taxon>
        <taxon>Chlorophyta</taxon>
        <taxon>core chlorophytes</taxon>
        <taxon>Chlorophyceae</taxon>
        <taxon>CS clade</taxon>
        <taxon>Chlamydomonadales</taxon>
        <taxon>Volvocaceae</taxon>
        <taxon>Pleodorina</taxon>
    </lineage>
</organism>
<gene>
    <name evidence="12" type="primary">PLEST001143</name>
    <name evidence="12" type="ORF">PLESTB_000966400</name>
</gene>
<evidence type="ECO:0000256" key="8">
    <source>
        <dbReference type="ARBA" id="ARBA00023242"/>
    </source>
</evidence>
<evidence type="ECO:0000259" key="11">
    <source>
        <dbReference type="PROSITE" id="PS51686"/>
    </source>
</evidence>
<accession>A0A9W6BNF1</accession>
<keyword evidence="6 9" id="KW-0949">S-adenosyl-L-methionine</keyword>
<dbReference type="PROSITE" id="PS01153">
    <property type="entry name" value="NOL1_NOP2_SUN"/>
    <property type="match status" value="1"/>
</dbReference>
<dbReference type="GO" id="GO:0005730">
    <property type="term" value="C:nucleolus"/>
    <property type="evidence" value="ECO:0007669"/>
    <property type="project" value="UniProtKB-SubCell"/>
</dbReference>
<feature type="compositionally biased region" description="Low complexity" evidence="10">
    <location>
        <begin position="872"/>
        <end position="904"/>
    </location>
</feature>
<feature type="compositionally biased region" description="Low complexity" evidence="10">
    <location>
        <begin position="721"/>
        <end position="756"/>
    </location>
</feature>
<dbReference type="Pfam" id="PF22458">
    <property type="entry name" value="RsmF-B_ferredox"/>
    <property type="match status" value="1"/>
</dbReference>
<keyword evidence="4 9" id="KW-0489">Methyltransferase</keyword>
<name>A0A9W6BNF1_9CHLO</name>
<dbReference type="InterPro" id="IPR023273">
    <property type="entry name" value="RCMT_NOP2"/>
</dbReference>
<dbReference type="PANTHER" id="PTHR22807">
    <property type="entry name" value="NOP2 YEAST -RELATED NOL1/NOP2/FMU SUN DOMAIN-CONTAINING"/>
    <property type="match status" value="1"/>
</dbReference>
<dbReference type="PRINTS" id="PR02012">
    <property type="entry name" value="RCMTNOP2"/>
</dbReference>
<comment type="subcellular location">
    <subcellularLocation>
        <location evidence="1">Nucleus</location>
        <location evidence="1">Nucleolus</location>
    </subcellularLocation>
</comment>
<dbReference type="SUPFAM" id="SSF53335">
    <property type="entry name" value="S-adenosyl-L-methionine-dependent methyltransferases"/>
    <property type="match status" value="1"/>
</dbReference>
<dbReference type="InterPro" id="IPR054728">
    <property type="entry name" value="RsmB-like_ferredoxin"/>
</dbReference>
<dbReference type="EMBL" id="BRXU01000012">
    <property type="protein sequence ID" value="GLC55269.1"/>
    <property type="molecule type" value="Genomic_DNA"/>
</dbReference>
<dbReference type="AlphaFoldDB" id="A0A9W6BNF1"/>
<dbReference type="PROSITE" id="PS51686">
    <property type="entry name" value="SAM_MT_RSMB_NOP"/>
    <property type="match status" value="1"/>
</dbReference>
<dbReference type="InterPro" id="IPR023267">
    <property type="entry name" value="RCMT"/>
</dbReference>
<dbReference type="PRINTS" id="PR02008">
    <property type="entry name" value="RCMTFAMILY"/>
</dbReference>
<dbReference type="GO" id="GO:0070475">
    <property type="term" value="P:rRNA base methylation"/>
    <property type="evidence" value="ECO:0007669"/>
    <property type="project" value="TreeGrafter"/>
</dbReference>
<feature type="compositionally biased region" description="Low complexity" evidence="10">
    <location>
        <begin position="7"/>
        <end position="20"/>
    </location>
</feature>
<proteinExistence type="inferred from homology"/>
<comment type="similarity">
    <text evidence="2 9">Belongs to the class I-like SAM-binding methyltransferase superfamily. RsmB/NOP family.</text>
</comment>
<feature type="compositionally biased region" description="Acidic residues" evidence="10">
    <location>
        <begin position="46"/>
        <end position="98"/>
    </location>
</feature>
<feature type="active site" description="Nucleophile" evidence="9">
    <location>
        <position position="512"/>
    </location>
</feature>
<dbReference type="Gene3D" id="3.30.70.1170">
    <property type="entry name" value="Sun protein, domain 3"/>
    <property type="match status" value="1"/>
</dbReference>
<evidence type="ECO:0000256" key="4">
    <source>
        <dbReference type="ARBA" id="ARBA00022603"/>
    </source>
</evidence>
<dbReference type="FunFam" id="3.30.70.1170:FF:000001">
    <property type="entry name" value="Ribosomal RNA methyltransferase Nop2"/>
    <property type="match status" value="1"/>
</dbReference>
<feature type="region of interest" description="Disordered" evidence="10">
    <location>
        <begin position="585"/>
        <end position="925"/>
    </location>
</feature>
<feature type="compositionally biased region" description="Low complexity" evidence="10">
    <location>
        <begin position="828"/>
        <end position="865"/>
    </location>
</feature>
<dbReference type="PANTHER" id="PTHR22807:SF30">
    <property type="entry name" value="28S RRNA (CYTOSINE(4447)-C(5))-METHYLTRANSFERASE-RELATED"/>
    <property type="match status" value="1"/>
</dbReference>
<keyword evidence="13" id="KW-1185">Reference proteome</keyword>
<evidence type="ECO:0000256" key="2">
    <source>
        <dbReference type="ARBA" id="ARBA00007494"/>
    </source>
</evidence>
<dbReference type="Gene3D" id="3.40.50.150">
    <property type="entry name" value="Vaccinia Virus protein VP39"/>
    <property type="match status" value="1"/>
</dbReference>
<dbReference type="InterPro" id="IPR049560">
    <property type="entry name" value="MeTrfase_RsmB-F_NOP2_cat"/>
</dbReference>
<evidence type="ECO:0000256" key="7">
    <source>
        <dbReference type="ARBA" id="ARBA00022884"/>
    </source>
</evidence>
<keyword evidence="8" id="KW-0539">Nucleus</keyword>
<dbReference type="GO" id="GO:0009383">
    <property type="term" value="F:rRNA (cytosine-C5-)-methyltransferase activity"/>
    <property type="evidence" value="ECO:0007669"/>
    <property type="project" value="TreeGrafter"/>
</dbReference>
<feature type="compositionally biased region" description="Gly residues" evidence="10">
    <location>
        <begin position="689"/>
        <end position="703"/>
    </location>
</feature>
<feature type="domain" description="SAM-dependent MTase RsmB/NOP-type" evidence="11">
    <location>
        <begin position="293"/>
        <end position="582"/>
    </location>
</feature>
<dbReference type="InterPro" id="IPR029063">
    <property type="entry name" value="SAM-dependent_MTases_sf"/>
</dbReference>
<dbReference type="InterPro" id="IPR001678">
    <property type="entry name" value="MeTrfase_RsmB-F_NOP2_dom"/>
</dbReference>
<evidence type="ECO:0000256" key="9">
    <source>
        <dbReference type="PROSITE-ProRule" id="PRU01023"/>
    </source>
</evidence>
<feature type="binding site" evidence="9">
    <location>
        <position position="409"/>
    </location>
    <ligand>
        <name>S-adenosyl-L-methionine</name>
        <dbReference type="ChEBI" id="CHEBI:59789"/>
    </ligand>
</feature>
<evidence type="ECO:0000256" key="6">
    <source>
        <dbReference type="ARBA" id="ARBA00022691"/>
    </source>
</evidence>
<evidence type="ECO:0000256" key="10">
    <source>
        <dbReference type="SAM" id="MobiDB-lite"/>
    </source>
</evidence>
<feature type="compositionally biased region" description="Basic and acidic residues" evidence="10">
    <location>
        <begin position="814"/>
        <end position="823"/>
    </location>
</feature>
<evidence type="ECO:0000256" key="1">
    <source>
        <dbReference type="ARBA" id="ARBA00004604"/>
    </source>
</evidence>
<feature type="binding site" evidence="9">
    <location>
        <position position="436"/>
    </location>
    <ligand>
        <name>S-adenosyl-L-methionine</name>
        <dbReference type="ChEBI" id="CHEBI:59789"/>
    </ligand>
</feature>
<evidence type="ECO:0000313" key="12">
    <source>
        <dbReference type="EMBL" id="GLC55269.1"/>
    </source>
</evidence>
<evidence type="ECO:0000256" key="5">
    <source>
        <dbReference type="ARBA" id="ARBA00022679"/>
    </source>
</evidence>
<sequence>MAKLQPARKAAGGKAAPAAKKATKGAGGFSDENAKWLKLKRKQPEPEEEDDSDAEEDSADAEDLGIMDDEFGSGGGEEEDESDEGDDDDEDEDEDGDDLLQGKDFVDDGDSDEGEGEDDEDQDDEDEGQGLDSGDMDELMGGEGEDDEEGEEGEEEDDDSDDDMTEAERQSQALDKFRRKQAALAAREARDMAAEDGEGDVDINVEEGATFTLPSGQQVEAEKLAPPDLALVARRMKATVAVLEDFANRRDPGRSRTDYMAQLKRDLATYYGYNDFMVDMYLNMFSVAEAVELMEANEVPRPITLRTNTLKTRRRELAAALIQRGVSLDPIGPWSKVGLVVYESKVPIGATPEYMAGHYMLQGASSFMPVMALAPQPDETIVDMAAAPGGKTTYIAALMRNTGTIFANEISKDRLKSITGNLTRLGVTNTVVCNYDGRDLPGVIGERSVDRVLLDAPCSGTGVVSKDPSVKTSKSQQDIWRCGHLQKQLLLAAIDMVDANSPTGGYVVYSTCSVCVEEDEAIVNYALRKRHVKVVSTGLEFGREGFIRYRDFRFHPSLQHARRFYPHAHNLDGFFVCKLKKLSNDPKKASKDEEDEDEEEEQEEAAAGGDEPEAKKAGGKKGPQGPKPVVIPVSRPKSHPKGAQRVTPKKVLEAQPDQDDPAMAAEMETLKAALANKTKGKKGQQQQQGGKGAKAGSRAGGKADGSDGDEEEAAEERAAAGRRAGPSGRNAAAAGSNGAAAAGAGKGQNRGAAKGAAADREAADGEAAEEQPKKKDSKLFKQAMKELQEEKQRAKAAQQPAVGNEGGKGGGQKRPADGGDKKAGGGKAAASAAAGGPAAAAASKAEANGSAPAEKQQQKGKAAGQQEKENKAGGQQQQQQQQKGKANAGQQKRPGGPVGGNPSSRGGGKGNPTASKAPPPKKQKK</sequence>
<feature type="region of interest" description="Disordered" evidence="10">
    <location>
        <begin position="1"/>
        <end position="180"/>
    </location>
</feature>
<dbReference type="NCBIfam" id="TIGR00446">
    <property type="entry name" value="nop2p"/>
    <property type="match status" value="1"/>
</dbReference>
<feature type="binding site" evidence="9">
    <location>
        <position position="455"/>
    </location>
    <ligand>
        <name>S-adenosyl-L-methionine</name>
        <dbReference type="ChEBI" id="CHEBI:59789"/>
    </ligand>
</feature>
<comment type="caution">
    <text evidence="12">The sequence shown here is derived from an EMBL/GenBank/DDBJ whole genome shotgun (WGS) entry which is preliminary data.</text>
</comment>